<feature type="transmembrane region" description="Helical" evidence="1">
    <location>
        <begin position="291"/>
        <end position="309"/>
    </location>
</feature>
<reference evidence="3" key="1">
    <citation type="submission" date="2016-11" db="EMBL/GenBank/DDBJ databases">
        <authorList>
            <person name="Varghese N."/>
            <person name="Submissions S."/>
        </authorList>
    </citation>
    <scope>NUCLEOTIDE SEQUENCE [LARGE SCALE GENOMIC DNA]</scope>
    <source>
        <strain evidence="3">YL228</strain>
    </source>
</reference>
<organism evidence="2 3">
    <name type="scientific">Ruminococcus flavefaciens</name>
    <dbReference type="NCBI Taxonomy" id="1265"/>
    <lineage>
        <taxon>Bacteria</taxon>
        <taxon>Bacillati</taxon>
        <taxon>Bacillota</taxon>
        <taxon>Clostridia</taxon>
        <taxon>Eubacteriales</taxon>
        <taxon>Oscillospiraceae</taxon>
        <taxon>Ruminococcus</taxon>
    </lineage>
</organism>
<feature type="transmembrane region" description="Helical" evidence="1">
    <location>
        <begin position="260"/>
        <end position="279"/>
    </location>
</feature>
<evidence type="ECO:0000313" key="2">
    <source>
        <dbReference type="EMBL" id="SFW53431.1"/>
    </source>
</evidence>
<feature type="transmembrane region" description="Helical" evidence="1">
    <location>
        <begin position="379"/>
        <end position="398"/>
    </location>
</feature>
<feature type="transmembrane region" description="Helical" evidence="1">
    <location>
        <begin position="540"/>
        <end position="560"/>
    </location>
</feature>
<feature type="transmembrane region" description="Helical" evidence="1">
    <location>
        <begin position="694"/>
        <end position="712"/>
    </location>
</feature>
<feature type="transmembrane region" description="Helical" evidence="1">
    <location>
        <begin position="410"/>
        <end position="433"/>
    </location>
</feature>
<feature type="transmembrane region" description="Helical" evidence="1">
    <location>
        <begin position="499"/>
        <end position="528"/>
    </location>
</feature>
<gene>
    <name evidence="2" type="ORF">SAMN02910280_0286</name>
</gene>
<dbReference type="Proteomes" id="UP000183461">
    <property type="component" value="Unassembled WGS sequence"/>
</dbReference>
<keyword evidence="1" id="KW-0472">Membrane</keyword>
<dbReference type="AlphaFoldDB" id="A0A1K1Q0K3"/>
<feature type="transmembrane region" description="Helical" evidence="1">
    <location>
        <begin position="627"/>
        <end position="648"/>
    </location>
</feature>
<feature type="transmembrane region" description="Helical" evidence="1">
    <location>
        <begin position="465"/>
        <end position="487"/>
    </location>
</feature>
<feature type="transmembrane region" description="Helical" evidence="1">
    <location>
        <begin position="724"/>
        <end position="746"/>
    </location>
</feature>
<proteinExistence type="predicted"/>
<feature type="transmembrane region" description="Helical" evidence="1">
    <location>
        <begin position="72"/>
        <end position="94"/>
    </location>
</feature>
<sequence length="769" mass="85284">MLLSAVIPMICFCAAFGADAVLGKKFAGDKKIAETAGKFRKKLVGAVCVLICVFILLCAVASANMINGESGLSAAAVTAVSLLTFSAMTADRYAGEKTAKLLKRGAVWALIFIAAEVFIFNGKCFGTIYVNEPVSPYDIEISGSGETENEDELSLTGYTKLILTDLPDNINDIEMELDGEKDISPVDIKLSITDDNLSSREYTLQHKRVSCCDTKLSMSFKPYGKLRSIIISFDGVDKKLIIRNIRVLSKPAYAFSNTRFFVLLAAALILIAIKVYRFYEVTYDSRKNSHIIAVAAMMLLVVFTGYFFSVPDQTIREYSPEADYLDDPYAATLKAFIKGQVYLDVKADPALETLDNTYDDSERADKGVSFLWDYAYYKGHYYCYFGAAPVVTFYYPYYKLTGGIPTMASANNFFMVMGLLFMCLTILSAIKLLKVKPNLLLLLLLMPTAAATIGIWFSGNCIDRYTLPSVTGLCYIMLCLASGMTALNAKNKKLKPLLLFISGAALALCAASRPTIALCAAVLIPYFWRVLFDKNEKLPWRLSLAASFLVPLAIGAVIIMKYNAARFDSPFQFGAIYQLTISNAGANKLSLARIPDTIIHYFVHPPRLRTSFPFIETAPVYMENYTAYTYISSGCGVLMYPVIMFGAFMLPYAFGKKSKEQSDKNRRQLVWICLAVSFITAWLDMSLGGIVTHYLFDFTPMLFLVTMLGIFRGCDKPHENKGRYILAGVSMAATIIFTLALCLDIGDGGLIRHCPQFLDRAEDLLIFWQ</sequence>
<evidence type="ECO:0000313" key="3">
    <source>
        <dbReference type="Proteomes" id="UP000183461"/>
    </source>
</evidence>
<evidence type="ECO:0000256" key="1">
    <source>
        <dbReference type="SAM" id="Phobius"/>
    </source>
</evidence>
<protein>
    <submittedName>
        <fullName evidence="2">Uncharacterized protein</fullName>
    </submittedName>
</protein>
<dbReference type="RefSeq" id="WP_072301334.1">
    <property type="nucleotide sequence ID" value="NZ_FPIP01000012.1"/>
</dbReference>
<dbReference type="EMBL" id="FPIP01000012">
    <property type="protein sequence ID" value="SFW53431.1"/>
    <property type="molecule type" value="Genomic_DNA"/>
</dbReference>
<name>A0A1K1Q0K3_RUMFL</name>
<accession>A0A1K1Q0K3</accession>
<feature type="transmembrane region" description="Helical" evidence="1">
    <location>
        <begin position="43"/>
        <end position="66"/>
    </location>
</feature>
<keyword evidence="1" id="KW-1133">Transmembrane helix</keyword>
<keyword evidence="1" id="KW-0812">Transmembrane</keyword>
<feature type="transmembrane region" description="Helical" evidence="1">
    <location>
        <begin position="6"/>
        <end position="22"/>
    </location>
</feature>
<feature type="transmembrane region" description="Helical" evidence="1">
    <location>
        <begin position="669"/>
        <end position="688"/>
    </location>
</feature>
<feature type="transmembrane region" description="Helical" evidence="1">
    <location>
        <begin position="106"/>
        <end position="130"/>
    </location>
</feature>
<feature type="transmembrane region" description="Helical" evidence="1">
    <location>
        <begin position="439"/>
        <end position="458"/>
    </location>
</feature>